<name>A0A7W4WFJ8_9GAMM</name>
<proteinExistence type="predicted"/>
<keyword evidence="1" id="KW-1133">Transmembrane helix</keyword>
<feature type="transmembrane region" description="Helical" evidence="1">
    <location>
        <begin position="36"/>
        <end position="55"/>
    </location>
</feature>
<gene>
    <name evidence="2" type="ORF">FHS09_004144</name>
</gene>
<dbReference type="AlphaFoldDB" id="A0A7W4WFJ8"/>
<evidence type="ECO:0000313" key="3">
    <source>
        <dbReference type="Proteomes" id="UP000535937"/>
    </source>
</evidence>
<keyword evidence="1" id="KW-0812">Transmembrane</keyword>
<dbReference type="EMBL" id="JACHWZ010000028">
    <property type="protein sequence ID" value="MBB3063286.1"/>
    <property type="molecule type" value="Genomic_DNA"/>
</dbReference>
<dbReference type="RefSeq" id="WP_183463333.1">
    <property type="nucleotide sequence ID" value="NZ_JACHWZ010000028.1"/>
</dbReference>
<accession>A0A7W4WFJ8</accession>
<organism evidence="2 3">
    <name type="scientific">Microbulbifer rhizosphaerae</name>
    <dbReference type="NCBI Taxonomy" id="1562603"/>
    <lineage>
        <taxon>Bacteria</taxon>
        <taxon>Pseudomonadati</taxon>
        <taxon>Pseudomonadota</taxon>
        <taxon>Gammaproteobacteria</taxon>
        <taxon>Cellvibrionales</taxon>
        <taxon>Microbulbiferaceae</taxon>
        <taxon>Microbulbifer</taxon>
    </lineage>
</organism>
<keyword evidence="3" id="KW-1185">Reference proteome</keyword>
<dbReference type="Proteomes" id="UP000535937">
    <property type="component" value="Unassembled WGS sequence"/>
</dbReference>
<feature type="transmembrane region" description="Helical" evidence="1">
    <location>
        <begin position="67"/>
        <end position="88"/>
    </location>
</feature>
<sequence length="100" mass="11154">MKERSLRRKDINIGKAEESTWIKLVLGRKLYAHRKMVGASILSFFVSLLMFLNVIGNGYIEAKGAKIGGLVVYGIVGFFTIIFVFLVVGTFKEWKGPGNV</sequence>
<reference evidence="2 3" key="1">
    <citation type="submission" date="2020-08" db="EMBL/GenBank/DDBJ databases">
        <title>Genomic Encyclopedia of Type Strains, Phase III (KMG-III): the genomes of soil and plant-associated and newly described type strains.</title>
        <authorList>
            <person name="Whitman W."/>
        </authorList>
    </citation>
    <scope>NUCLEOTIDE SEQUENCE [LARGE SCALE GENOMIC DNA]</scope>
    <source>
        <strain evidence="2 3">CECT 8799</strain>
    </source>
</reference>
<comment type="caution">
    <text evidence="2">The sequence shown here is derived from an EMBL/GenBank/DDBJ whole genome shotgun (WGS) entry which is preliminary data.</text>
</comment>
<protein>
    <submittedName>
        <fullName evidence="2">Uncharacterized protein</fullName>
    </submittedName>
</protein>
<keyword evidence="1" id="KW-0472">Membrane</keyword>
<evidence type="ECO:0000313" key="2">
    <source>
        <dbReference type="EMBL" id="MBB3063286.1"/>
    </source>
</evidence>
<evidence type="ECO:0000256" key="1">
    <source>
        <dbReference type="SAM" id="Phobius"/>
    </source>
</evidence>